<evidence type="ECO:0000256" key="1">
    <source>
        <dbReference type="SAM" id="MobiDB-lite"/>
    </source>
</evidence>
<evidence type="ECO:0000256" key="2">
    <source>
        <dbReference type="SAM" id="Phobius"/>
    </source>
</evidence>
<feature type="compositionally biased region" description="Gly residues" evidence="1">
    <location>
        <begin position="116"/>
        <end position="150"/>
    </location>
</feature>
<keyword evidence="2" id="KW-1133">Transmembrane helix</keyword>
<organism evidence="3 4">
    <name type="scientific">Micromonospora humida</name>
    <dbReference type="NCBI Taxonomy" id="2809018"/>
    <lineage>
        <taxon>Bacteria</taxon>
        <taxon>Bacillati</taxon>
        <taxon>Actinomycetota</taxon>
        <taxon>Actinomycetes</taxon>
        <taxon>Micromonosporales</taxon>
        <taxon>Micromonosporaceae</taxon>
        <taxon>Micromonospora</taxon>
    </lineage>
</organism>
<gene>
    <name evidence="3" type="ORF">JQX11_05160</name>
</gene>
<evidence type="ECO:0000313" key="4">
    <source>
        <dbReference type="Proteomes" id="UP001518872"/>
    </source>
</evidence>
<reference evidence="3 4" key="1">
    <citation type="submission" date="2021-02" db="EMBL/GenBank/DDBJ databases">
        <authorList>
            <person name="Ra J.-S."/>
        </authorList>
    </citation>
    <scope>NUCLEOTIDE SEQUENCE [LARGE SCALE GENOMIC DNA]</scope>
    <source>
        <strain evidence="3 4">MMS20-R1-14</strain>
    </source>
</reference>
<dbReference type="Proteomes" id="UP001518872">
    <property type="component" value="Unassembled WGS sequence"/>
</dbReference>
<feature type="compositionally biased region" description="Basic and acidic residues" evidence="1">
    <location>
        <begin position="1"/>
        <end position="32"/>
    </location>
</feature>
<dbReference type="EMBL" id="JAFEUC010000002">
    <property type="protein sequence ID" value="MBM7075743.1"/>
    <property type="molecule type" value="Genomic_DNA"/>
</dbReference>
<keyword evidence="2" id="KW-0812">Transmembrane</keyword>
<keyword evidence="4" id="KW-1185">Reference proteome</keyword>
<feature type="compositionally biased region" description="Basic and acidic residues" evidence="1">
    <location>
        <begin position="39"/>
        <end position="70"/>
    </location>
</feature>
<name>A0ABS2IN16_9ACTN</name>
<keyword evidence="2" id="KW-0472">Membrane</keyword>
<accession>A0ABS2IN16</accession>
<comment type="caution">
    <text evidence="3">The sequence shown here is derived from an EMBL/GenBank/DDBJ whole genome shotgun (WGS) entry which is preliminary data.</text>
</comment>
<feature type="region of interest" description="Disordered" evidence="1">
    <location>
        <begin position="1"/>
        <end position="252"/>
    </location>
</feature>
<feature type="transmembrane region" description="Helical" evidence="2">
    <location>
        <begin position="373"/>
        <end position="394"/>
    </location>
</feature>
<feature type="compositionally biased region" description="Low complexity" evidence="1">
    <location>
        <begin position="71"/>
        <end position="83"/>
    </location>
</feature>
<feature type="transmembrane region" description="Helical" evidence="2">
    <location>
        <begin position="340"/>
        <end position="361"/>
    </location>
</feature>
<proteinExistence type="predicted"/>
<protein>
    <submittedName>
        <fullName evidence="3">Uncharacterized protein</fullName>
    </submittedName>
</protein>
<feature type="transmembrane region" description="Helical" evidence="2">
    <location>
        <begin position="414"/>
        <end position="430"/>
    </location>
</feature>
<feature type="compositionally biased region" description="Basic and acidic residues" evidence="1">
    <location>
        <begin position="101"/>
        <end position="111"/>
    </location>
</feature>
<sequence length="431" mass="43288">MPDVDARRSYPEDQESRWYPAGRDRAYDDPDWRTASGVRRYDELRTPDQRAAEEGRYADAKRLDPGRFDAADPLGDGAGDSAGYRPTRLRRDDPEVSGELPTDRVGRRAAREAGVGDSGPLGDTGTGALGGSPRGIGDTGTGRLADGGLGRSVSDTGTGHLTDTGPGRSVGDTGTGRLSDTGLGRSVGDTGSGPLGAARSSGDTGVGALGGLPVRGAGDTGAGLLTGPGVDRGVGDPGRSGGAGRFGAADGGTGRFAADSGVLGVSGVGPLAGSEAGRPAALGNYPIVEPNRPAEPSPLEVPTGPMAPVVPRPDGVAGPDGTYRTGAPASDGVYRTRRPALAALLGLSVLVFEIPALRVLLHGLTGDPVPVAHVVVGVFLVVGLPIFAGGLYGLRAGGLAMADGDRGWLRPPTAYLTIGLVLFVAAALAAR</sequence>
<feature type="compositionally biased region" description="Gly residues" evidence="1">
    <location>
        <begin position="218"/>
        <end position="252"/>
    </location>
</feature>
<evidence type="ECO:0000313" key="3">
    <source>
        <dbReference type="EMBL" id="MBM7075743.1"/>
    </source>
</evidence>